<dbReference type="InterPro" id="IPR036866">
    <property type="entry name" value="RibonucZ/Hydroxyglut_hydro"/>
</dbReference>
<dbReference type="EMBL" id="BOMI01000059">
    <property type="protein sequence ID" value="GID74488.1"/>
    <property type="molecule type" value="Genomic_DNA"/>
</dbReference>
<protein>
    <submittedName>
        <fullName evidence="2">MBL fold hydrolase</fullName>
    </submittedName>
</protein>
<dbReference type="InterPro" id="IPR036388">
    <property type="entry name" value="WH-like_DNA-bd_sf"/>
</dbReference>
<keyword evidence="3" id="KW-1185">Reference proteome</keyword>
<dbReference type="Gene3D" id="1.10.10.10">
    <property type="entry name" value="Winged helix-like DNA-binding domain superfamily/Winged helix DNA-binding domain"/>
    <property type="match status" value="1"/>
</dbReference>
<evidence type="ECO:0000259" key="1">
    <source>
        <dbReference type="SMART" id="SM00849"/>
    </source>
</evidence>
<dbReference type="PANTHER" id="PTHR23131">
    <property type="entry name" value="ENDORIBONUCLEASE LACTB2"/>
    <property type="match status" value="1"/>
</dbReference>
<dbReference type="SUPFAM" id="SSF56281">
    <property type="entry name" value="Metallo-hydrolase/oxidoreductase"/>
    <property type="match status" value="1"/>
</dbReference>
<dbReference type="InterPro" id="IPR050662">
    <property type="entry name" value="Sec-metab_biosynth-thioest"/>
</dbReference>
<dbReference type="PANTHER" id="PTHR23131:SF4">
    <property type="entry name" value="METALLO-BETA-LACTAMASE SUPERFAMILY POTEIN"/>
    <property type="match status" value="1"/>
</dbReference>
<dbReference type="Proteomes" id="UP000609879">
    <property type="component" value="Unassembled WGS sequence"/>
</dbReference>
<organism evidence="2 3">
    <name type="scientific">Paractinoplanes deccanensis</name>
    <dbReference type="NCBI Taxonomy" id="113561"/>
    <lineage>
        <taxon>Bacteria</taxon>
        <taxon>Bacillati</taxon>
        <taxon>Actinomycetota</taxon>
        <taxon>Actinomycetes</taxon>
        <taxon>Micromonosporales</taxon>
        <taxon>Micromonosporaceae</taxon>
        <taxon>Paractinoplanes</taxon>
    </lineage>
</organism>
<dbReference type="InterPro" id="IPR001279">
    <property type="entry name" value="Metallo-B-lactamas"/>
</dbReference>
<feature type="domain" description="Metallo-beta-lactamase" evidence="1">
    <location>
        <begin position="41"/>
        <end position="253"/>
    </location>
</feature>
<dbReference type="Pfam" id="PF00753">
    <property type="entry name" value="Lactamase_B"/>
    <property type="match status" value="1"/>
</dbReference>
<accession>A0ABQ3Y3C2</accession>
<reference evidence="2 3" key="1">
    <citation type="submission" date="2021-01" db="EMBL/GenBank/DDBJ databases">
        <title>Whole genome shotgun sequence of Actinoplanes deccanensis NBRC 13994.</title>
        <authorList>
            <person name="Komaki H."/>
            <person name="Tamura T."/>
        </authorList>
    </citation>
    <scope>NUCLEOTIDE SEQUENCE [LARGE SCALE GENOMIC DNA]</scope>
    <source>
        <strain evidence="2 3">NBRC 13994</strain>
    </source>
</reference>
<dbReference type="Gene3D" id="3.60.15.10">
    <property type="entry name" value="Ribonuclease Z/Hydroxyacylglutathione hydrolase-like"/>
    <property type="match status" value="1"/>
</dbReference>
<sequence length="347" mass="37999">MIVTGTEQQRAWRERVLPAVEQVRPDVWSIPVPIPHNPLRYTLSYAFLDGGGVLLVDPGWDSAEGRTALSDGLARAGATLDDVGGVVLTHVHPDHHGLSGWVRDRSGAWIGMHPAESRALPRRLWSDRRPEQDRAWLRGNGVPEDDIAVVAVAPERMRGLLAMAEPDREIEDGDLLPLRRHEVRAVWTPGHTPGHLCLHDATAGALLTGDHLLPRISPTVSVHPGNDGDPLTSYLQSLELTGKYAAEEALPAHEYRFRGIDERAAALIRHHADRNREIVDVVGGLGAPSAWAIAAGLTWSRGWASLRGMMRRMALAETLAHLHHLESAGTVGRRPAGPVTTWRLVPR</sequence>
<evidence type="ECO:0000313" key="2">
    <source>
        <dbReference type="EMBL" id="GID74488.1"/>
    </source>
</evidence>
<name>A0ABQ3Y3C2_9ACTN</name>
<dbReference type="GO" id="GO:0016787">
    <property type="term" value="F:hydrolase activity"/>
    <property type="evidence" value="ECO:0007669"/>
    <property type="project" value="UniProtKB-KW"/>
</dbReference>
<evidence type="ECO:0000313" key="3">
    <source>
        <dbReference type="Proteomes" id="UP000609879"/>
    </source>
</evidence>
<comment type="caution">
    <text evidence="2">The sequence shown here is derived from an EMBL/GenBank/DDBJ whole genome shotgun (WGS) entry which is preliminary data.</text>
</comment>
<dbReference type="SMART" id="SM00849">
    <property type="entry name" value="Lactamase_B"/>
    <property type="match status" value="1"/>
</dbReference>
<gene>
    <name evidence="2" type="ORF">Ade02nite_31290</name>
</gene>
<dbReference type="RefSeq" id="WP_203762889.1">
    <property type="nucleotide sequence ID" value="NZ_BAAABO010000006.1"/>
</dbReference>
<keyword evidence="2" id="KW-0378">Hydrolase</keyword>
<proteinExistence type="predicted"/>